<dbReference type="STRING" id="38488.A0A4Y8DHC1"/>
<organism evidence="2 3">
    <name type="scientific">Botryotinia calthae</name>
    <dbReference type="NCBI Taxonomy" id="38488"/>
    <lineage>
        <taxon>Eukaryota</taxon>
        <taxon>Fungi</taxon>
        <taxon>Dikarya</taxon>
        <taxon>Ascomycota</taxon>
        <taxon>Pezizomycotina</taxon>
        <taxon>Leotiomycetes</taxon>
        <taxon>Helotiales</taxon>
        <taxon>Sclerotiniaceae</taxon>
        <taxon>Botryotinia</taxon>
    </lineage>
</organism>
<evidence type="ECO:0000313" key="3">
    <source>
        <dbReference type="Proteomes" id="UP000297299"/>
    </source>
</evidence>
<evidence type="ECO:0000256" key="1">
    <source>
        <dbReference type="SAM" id="MobiDB-lite"/>
    </source>
</evidence>
<accession>A0A4Y8DHC1</accession>
<name>A0A4Y8DHC1_9HELO</name>
<dbReference type="PANTHER" id="PTHR42345:SF2">
    <property type="entry name" value="HELICASE-LIKE PROTEIN"/>
    <property type="match status" value="1"/>
</dbReference>
<comment type="caution">
    <text evidence="2">The sequence shown here is derived from an EMBL/GenBank/DDBJ whole genome shotgun (WGS) entry which is preliminary data.</text>
</comment>
<dbReference type="PANTHER" id="PTHR42345">
    <property type="entry name" value="TPR_REGION DOMAIN-CONTAINING PROTEIN"/>
    <property type="match status" value="1"/>
</dbReference>
<protein>
    <submittedName>
        <fullName evidence="2">Uncharacterized protein</fullName>
    </submittedName>
</protein>
<keyword evidence="3" id="KW-1185">Reference proteome</keyword>
<dbReference type="EMBL" id="PHWZ01000018">
    <property type="protein sequence ID" value="TEY84232.1"/>
    <property type="molecule type" value="Genomic_DNA"/>
</dbReference>
<dbReference type="Proteomes" id="UP000297299">
    <property type="component" value="Unassembled WGS sequence"/>
</dbReference>
<feature type="compositionally biased region" description="Polar residues" evidence="1">
    <location>
        <begin position="17"/>
        <end position="26"/>
    </location>
</feature>
<reference evidence="2 3" key="1">
    <citation type="submission" date="2017-11" db="EMBL/GenBank/DDBJ databases">
        <title>Comparative genomics of Botrytis spp.</title>
        <authorList>
            <person name="Valero-Jimenez C.A."/>
            <person name="Tapia P."/>
            <person name="Veloso J."/>
            <person name="Silva-Moreno E."/>
            <person name="Staats M."/>
            <person name="Valdes J.H."/>
            <person name="Van Kan J.A.L."/>
        </authorList>
    </citation>
    <scope>NUCLEOTIDE SEQUENCE [LARGE SCALE GENOMIC DNA]</scope>
    <source>
        <strain evidence="2 3">MUCL2830</strain>
    </source>
</reference>
<sequence length="913" mass="101374">MPSISSLLKYRSESQNENRMSLSLSVTPEKLHRKSKRNFFRNLFKISSFSSKDKPGKEQTVTIPMQTPPTNPSSPMSNHNKPLPPPPPSIKESASSEGISSRPYKKLDRIISPLTDQELHELFSGAPQFYARSEGHHTGAPYPKIAFPWDSSLQIRDLSDHVQIQDEAWGCITAWPHITREAPISLEGVEATGKRRAYFIPRCRERPNMLSMQGIEKGTVGYQAALELGVADALKESEEIQPDSGSYSLFYRRRGFANGKDGIRPLDESAVYEHLMDIGVSYHEDQMHSRSTVELYSELFTQILFPPSRVTDTDDPYSLQVQIEVLVKVLAEPNIWVDFSFVEWRIRLGQILWGQQLESDLGDGTSNSSEFTNESEDQKYWLLLQILLSCELLVRLDTVSQNIDNGLEPAKPADVKKLEKSMTPSVKWSLILARSWLENIRIEQNISEVIPERKASGWLASLTGTSSSAENSAPPESVQTYQFRGRNETRQIAGLLHFAKKLKWPHLDELNAKVSSNDIYISDSIQNTPSTGTPMSVSTQKTSYFMSQRPVLRRGLSRSTQRMSALINSSGWLSNSYISGLMLPGEGLSHFLISTLLENDDAAVEKLGDEANLYDATTEIPRILQKADVERDGSVIGGADPLSILPGDFVAVYDSPTLHPPSITFESLDLFAVDSDETTPTEEEPTPQTEITTVPSIKTYSAMMRFLLSLDGDDKKEINVALTHDVHFVTAHPCVKSHSIEVLKSPTSPLFQQNGEENDQLPNPNMGHPLHKAFTYAIIPLHHILTSPASKSLSSLLVSPPRSPVEGGYSATIQASTHTTTSNIPKVLVIDCASTTLPPSPPDETDVDLNVDVEGEIGIVGRKKEFGSDAEMLVRALCAERGWNALISRRRRGCLACAVRESWAIGWGVVIRV</sequence>
<dbReference type="OrthoDB" id="5420387at2759"/>
<feature type="region of interest" description="Disordered" evidence="1">
    <location>
        <begin position="49"/>
        <end position="102"/>
    </location>
</feature>
<dbReference type="AlphaFoldDB" id="A0A4Y8DHC1"/>
<feature type="region of interest" description="Disordered" evidence="1">
    <location>
        <begin position="1"/>
        <end position="31"/>
    </location>
</feature>
<gene>
    <name evidence="2" type="ORF">BOTCAL_0018g00090</name>
</gene>
<proteinExistence type="predicted"/>
<evidence type="ECO:0000313" key="2">
    <source>
        <dbReference type="EMBL" id="TEY84232.1"/>
    </source>
</evidence>